<accession>A0A8J3Z5J0</accession>
<dbReference type="Proteomes" id="UP000612585">
    <property type="component" value="Unassembled WGS sequence"/>
</dbReference>
<dbReference type="EMBL" id="BOPG01000033">
    <property type="protein sequence ID" value="GIJ57719.1"/>
    <property type="molecule type" value="Genomic_DNA"/>
</dbReference>
<name>A0A8J3Z5J0_9ACTN</name>
<reference evidence="2" key="1">
    <citation type="submission" date="2021-01" db="EMBL/GenBank/DDBJ databases">
        <title>Whole genome shotgun sequence of Virgisporangium aurantiacum NBRC 16421.</title>
        <authorList>
            <person name="Komaki H."/>
            <person name="Tamura T."/>
        </authorList>
    </citation>
    <scope>NUCLEOTIDE SEQUENCE</scope>
    <source>
        <strain evidence="2">NBRC 16421</strain>
    </source>
</reference>
<protein>
    <submittedName>
        <fullName evidence="2">Uncharacterized protein</fullName>
    </submittedName>
</protein>
<comment type="caution">
    <text evidence="2">The sequence shown here is derived from an EMBL/GenBank/DDBJ whole genome shotgun (WGS) entry which is preliminary data.</text>
</comment>
<feature type="region of interest" description="Disordered" evidence="1">
    <location>
        <begin position="1"/>
        <end position="27"/>
    </location>
</feature>
<dbReference type="AlphaFoldDB" id="A0A8J3Z5J0"/>
<evidence type="ECO:0000313" key="3">
    <source>
        <dbReference type="Proteomes" id="UP000612585"/>
    </source>
</evidence>
<evidence type="ECO:0000313" key="2">
    <source>
        <dbReference type="EMBL" id="GIJ57719.1"/>
    </source>
</evidence>
<feature type="compositionally biased region" description="Polar residues" evidence="1">
    <location>
        <begin position="15"/>
        <end position="27"/>
    </location>
</feature>
<organism evidence="2 3">
    <name type="scientific">Virgisporangium aurantiacum</name>
    <dbReference type="NCBI Taxonomy" id="175570"/>
    <lineage>
        <taxon>Bacteria</taxon>
        <taxon>Bacillati</taxon>
        <taxon>Actinomycetota</taxon>
        <taxon>Actinomycetes</taxon>
        <taxon>Micromonosporales</taxon>
        <taxon>Micromonosporaceae</taxon>
        <taxon>Virgisporangium</taxon>
    </lineage>
</organism>
<dbReference type="RefSeq" id="WP_203997312.1">
    <property type="nucleotide sequence ID" value="NZ_BOPG01000033.1"/>
</dbReference>
<sequence>MPDQPALFDVPQPERQPSVSRSEQGRTGMTYARTVTADIHLRRRESLCTWAVRVFDHAPTIVIGEADDTDDDQRTRRLLRRDWLAALNWLLDPTAGLRPLFEADAVRLPTADISVHPSGPTGCRLQWTVTVKLGDVAALRQIALDVCPPDNAAARAEITTSLAAAWRWAAEPYTPLHHIPGITWTPVDVAVEHRPARSHRGR</sequence>
<keyword evidence="3" id="KW-1185">Reference proteome</keyword>
<evidence type="ECO:0000256" key="1">
    <source>
        <dbReference type="SAM" id="MobiDB-lite"/>
    </source>
</evidence>
<proteinExistence type="predicted"/>
<gene>
    <name evidence="2" type="ORF">Vau01_052350</name>
</gene>